<gene>
    <name evidence="4" type="ORF">J4H92_05630</name>
</gene>
<dbReference type="EMBL" id="JAGDYM010000005">
    <property type="protein sequence ID" value="MBO1901427.1"/>
    <property type="molecule type" value="Genomic_DNA"/>
</dbReference>
<dbReference type="AlphaFoldDB" id="A0A939MMB9"/>
<evidence type="ECO:0000313" key="5">
    <source>
        <dbReference type="Proteomes" id="UP000664382"/>
    </source>
</evidence>
<keyword evidence="1" id="KW-0479">Metal-binding</keyword>
<dbReference type="GO" id="GO:0046872">
    <property type="term" value="F:metal ion binding"/>
    <property type="evidence" value="ECO:0007669"/>
    <property type="project" value="UniProtKB-KW"/>
</dbReference>
<dbReference type="Pfam" id="PF13669">
    <property type="entry name" value="Glyoxalase_4"/>
    <property type="match status" value="1"/>
</dbReference>
<dbReference type="RefSeq" id="WP_208096995.1">
    <property type="nucleotide sequence ID" value="NZ_JAGDYM010000005.1"/>
</dbReference>
<dbReference type="PROSITE" id="PS51819">
    <property type="entry name" value="VOC"/>
    <property type="match status" value="1"/>
</dbReference>
<accession>A0A939MMB9</accession>
<feature type="domain" description="VOC" evidence="3">
    <location>
        <begin position="19"/>
        <end position="160"/>
    </location>
</feature>
<evidence type="ECO:0000256" key="2">
    <source>
        <dbReference type="SAM" id="MobiDB-lite"/>
    </source>
</evidence>
<feature type="compositionally biased region" description="Basic and acidic residues" evidence="2">
    <location>
        <begin position="1"/>
        <end position="17"/>
    </location>
</feature>
<organism evidence="4 5">
    <name type="scientific">Leucobacter weissii</name>
    <dbReference type="NCBI Taxonomy" id="1983706"/>
    <lineage>
        <taxon>Bacteria</taxon>
        <taxon>Bacillati</taxon>
        <taxon>Actinomycetota</taxon>
        <taxon>Actinomycetes</taxon>
        <taxon>Micrococcales</taxon>
        <taxon>Microbacteriaceae</taxon>
        <taxon>Leucobacter</taxon>
    </lineage>
</organism>
<dbReference type="InterPro" id="IPR037523">
    <property type="entry name" value="VOC_core"/>
</dbReference>
<name>A0A939MMB9_9MICO</name>
<dbReference type="PANTHER" id="PTHR43048:SF6">
    <property type="entry name" value="BLR8189 PROTEIN"/>
    <property type="match status" value="1"/>
</dbReference>
<dbReference type="InterPro" id="IPR051785">
    <property type="entry name" value="MMCE/EMCE_epimerase"/>
</dbReference>
<dbReference type="Proteomes" id="UP000664382">
    <property type="component" value="Unassembled WGS sequence"/>
</dbReference>
<sequence length="178" mass="18915">MQRRLDDAPENPAEHGVRGVGHTGITVTDIARTRKFFIEVLGFSSGAEIPLDLEFCSSITGLESARITAAFVEAPDGTAIELLEYHGPHRRSGRALRTCDPGHLHIAVHVDEIEDVLTRSEGYGWRLLGEITAITVGPRNGGRAAYLQGPDGLVLELVQPPGAAPPHQSPSASGGEPA</sequence>
<feature type="region of interest" description="Disordered" evidence="2">
    <location>
        <begin position="1"/>
        <end position="20"/>
    </location>
</feature>
<keyword evidence="5" id="KW-1185">Reference proteome</keyword>
<reference evidence="4" key="1">
    <citation type="submission" date="2021-03" db="EMBL/GenBank/DDBJ databases">
        <title>Leucobacter chromiisoli sp. nov., isolated from chromium-containing soil of chemical plant.</title>
        <authorList>
            <person name="Xu Z."/>
        </authorList>
    </citation>
    <scope>NUCLEOTIDE SEQUENCE</scope>
    <source>
        <strain evidence="4">S27</strain>
    </source>
</reference>
<protein>
    <submittedName>
        <fullName evidence="4">VOC family protein</fullName>
    </submittedName>
</protein>
<evidence type="ECO:0000256" key="1">
    <source>
        <dbReference type="ARBA" id="ARBA00022723"/>
    </source>
</evidence>
<dbReference type="GO" id="GO:0004493">
    <property type="term" value="F:methylmalonyl-CoA epimerase activity"/>
    <property type="evidence" value="ECO:0007669"/>
    <property type="project" value="TreeGrafter"/>
</dbReference>
<dbReference type="SUPFAM" id="SSF54593">
    <property type="entry name" value="Glyoxalase/Bleomycin resistance protein/Dihydroxybiphenyl dioxygenase"/>
    <property type="match status" value="1"/>
</dbReference>
<dbReference type="InterPro" id="IPR029068">
    <property type="entry name" value="Glyas_Bleomycin-R_OHBP_Dase"/>
</dbReference>
<dbReference type="Gene3D" id="3.10.180.10">
    <property type="entry name" value="2,3-Dihydroxybiphenyl 1,2-Dioxygenase, domain 1"/>
    <property type="match status" value="1"/>
</dbReference>
<dbReference type="PANTHER" id="PTHR43048">
    <property type="entry name" value="METHYLMALONYL-COA EPIMERASE"/>
    <property type="match status" value="1"/>
</dbReference>
<dbReference type="GO" id="GO:0046491">
    <property type="term" value="P:L-methylmalonyl-CoA metabolic process"/>
    <property type="evidence" value="ECO:0007669"/>
    <property type="project" value="TreeGrafter"/>
</dbReference>
<evidence type="ECO:0000259" key="3">
    <source>
        <dbReference type="PROSITE" id="PS51819"/>
    </source>
</evidence>
<feature type="region of interest" description="Disordered" evidence="2">
    <location>
        <begin position="159"/>
        <end position="178"/>
    </location>
</feature>
<comment type="caution">
    <text evidence="4">The sequence shown here is derived from an EMBL/GenBank/DDBJ whole genome shotgun (WGS) entry which is preliminary data.</text>
</comment>
<evidence type="ECO:0000313" key="4">
    <source>
        <dbReference type="EMBL" id="MBO1901427.1"/>
    </source>
</evidence>
<proteinExistence type="predicted"/>